<dbReference type="Gene3D" id="3.10.130.10">
    <property type="entry name" value="Ribonuclease A-like domain"/>
    <property type="match status" value="1"/>
</dbReference>
<proteinExistence type="inferred from homology"/>
<comment type="similarity">
    <text evidence="1">Belongs to the pancreatic ribonuclease family.</text>
</comment>
<dbReference type="GO" id="GO:0002227">
    <property type="term" value="P:innate immune response in mucosa"/>
    <property type="evidence" value="ECO:0007669"/>
    <property type="project" value="TreeGrafter"/>
</dbReference>
<reference evidence="6" key="2">
    <citation type="submission" date="2025-09" db="UniProtKB">
        <authorList>
            <consortium name="Ensembl"/>
        </authorList>
    </citation>
    <scope>IDENTIFICATION</scope>
</reference>
<dbReference type="Proteomes" id="UP000694415">
    <property type="component" value="Unplaced"/>
</dbReference>
<dbReference type="GO" id="GO:0050830">
    <property type="term" value="P:defense response to Gram-positive bacterium"/>
    <property type="evidence" value="ECO:0007669"/>
    <property type="project" value="TreeGrafter"/>
</dbReference>
<dbReference type="CDD" id="cd06265">
    <property type="entry name" value="RNase_A_canonical"/>
    <property type="match status" value="1"/>
</dbReference>
<organism evidence="6 7">
    <name type="scientific">Mus spicilegus</name>
    <name type="common">Mound-building mouse</name>
    <dbReference type="NCBI Taxonomy" id="10103"/>
    <lineage>
        <taxon>Eukaryota</taxon>
        <taxon>Metazoa</taxon>
        <taxon>Chordata</taxon>
        <taxon>Craniata</taxon>
        <taxon>Vertebrata</taxon>
        <taxon>Euteleostomi</taxon>
        <taxon>Mammalia</taxon>
        <taxon>Eutheria</taxon>
        <taxon>Euarchontoglires</taxon>
        <taxon>Glires</taxon>
        <taxon>Rodentia</taxon>
        <taxon>Myomorpha</taxon>
        <taxon>Muroidea</taxon>
        <taxon>Muridae</taxon>
        <taxon>Murinae</taxon>
        <taxon>Mus</taxon>
        <taxon>Mus</taxon>
    </lineage>
</organism>
<dbReference type="GO" id="GO:0005615">
    <property type="term" value="C:extracellular space"/>
    <property type="evidence" value="ECO:0007669"/>
    <property type="project" value="TreeGrafter"/>
</dbReference>
<evidence type="ECO:0000256" key="4">
    <source>
        <dbReference type="ARBA" id="ARBA00023180"/>
    </source>
</evidence>
<dbReference type="Ensembl" id="ENSMSIT00000033642.1">
    <property type="protein sequence ID" value="ENSMSIP00000026682.1"/>
    <property type="gene ID" value="ENSMSIG00000022516.1"/>
</dbReference>
<feature type="domain" description="Ribonuclease A-domain" evidence="5">
    <location>
        <begin position="28"/>
        <end position="155"/>
    </location>
</feature>
<evidence type="ECO:0000256" key="1">
    <source>
        <dbReference type="ARBA" id="ARBA00005600"/>
    </source>
</evidence>
<sequence>KFVKARKKFLCLLYLLRQKDRKLESNPRPAPSQKFYTEPIHNSTYPRCDDAMLVVNRYRPRCKDIDTFLHTSFANVGVCGHPSGFCKEHKSANCHNSSSQVPIIVCNLTTPGRTYTQCRYQMKGSVKYYRVACENRTPWDSPIYPVVPVHLHGTF</sequence>
<keyword evidence="4" id="KW-0325">Glycoprotein</keyword>
<dbReference type="InterPro" id="IPR001427">
    <property type="entry name" value="RNaseA"/>
</dbReference>
<dbReference type="AlphaFoldDB" id="A0A8C6HVN8"/>
<evidence type="ECO:0000313" key="6">
    <source>
        <dbReference type="Ensembl" id="ENSMSIP00000026682.1"/>
    </source>
</evidence>
<dbReference type="PANTHER" id="PTHR11437:SF3">
    <property type="entry name" value="EOSINOPHIL CATIONIC PROTEIN"/>
    <property type="match status" value="1"/>
</dbReference>
<dbReference type="SMART" id="SM00092">
    <property type="entry name" value="RNAse_Pc"/>
    <property type="match status" value="1"/>
</dbReference>
<evidence type="ECO:0000259" key="5">
    <source>
        <dbReference type="SMART" id="SM00092"/>
    </source>
</evidence>
<keyword evidence="2" id="KW-0732">Signal</keyword>
<dbReference type="SUPFAM" id="SSF54076">
    <property type="entry name" value="RNase A-like"/>
    <property type="match status" value="1"/>
</dbReference>
<dbReference type="PRINTS" id="PR00794">
    <property type="entry name" value="RIBONUCLEASE"/>
</dbReference>
<dbReference type="InterPro" id="IPR036816">
    <property type="entry name" value="RNaseA-like_dom_sf"/>
</dbReference>
<reference evidence="6" key="1">
    <citation type="submission" date="2025-08" db="UniProtKB">
        <authorList>
            <consortium name="Ensembl"/>
        </authorList>
    </citation>
    <scope>IDENTIFICATION</scope>
</reference>
<dbReference type="PANTHER" id="PTHR11437">
    <property type="entry name" value="RIBONUCLEASE"/>
    <property type="match status" value="1"/>
</dbReference>
<dbReference type="Pfam" id="PF00074">
    <property type="entry name" value="RnaseA"/>
    <property type="match status" value="1"/>
</dbReference>
<dbReference type="GeneTree" id="ENSGT00940000162253"/>
<keyword evidence="3" id="KW-1015">Disulfide bond</keyword>
<name>A0A8C6HVN8_MUSSI</name>
<evidence type="ECO:0000313" key="7">
    <source>
        <dbReference type="Proteomes" id="UP000694415"/>
    </source>
</evidence>
<dbReference type="GO" id="GO:0003676">
    <property type="term" value="F:nucleic acid binding"/>
    <property type="evidence" value="ECO:0007669"/>
    <property type="project" value="InterPro"/>
</dbReference>
<dbReference type="GO" id="GO:0004540">
    <property type="term" value="F:RNA nuclease activity"/>
    <property type="evidence" value="ECO:0007669"/>
    <property type="project" value="TreeGrafter"/>
</dbReference>
<keyword evidence="7" id="KW-1185">Reference proteome</keyword>
<dbReference type="GO" id="GO:0006935">
    <property type="term" value="P:chemotaxis"/>
    <property type="evidence" value="ECO:0007669"/>
    <property type="project" value="TreeGrafter"/>
</dbReference>
<dbReference type="InterPro" id="IPR023412">
    <property type="entry name" value="RNaseA_domain"/>
</dbReference>
<evidence type="ECO:0000256" key="2">
    <source>
        <dbReference type="ARBA" id="ARBA00022729"/>
    </source>
</evidence>
<protein>
    <recommendedName>
        <fullName evidence="5">Ribonuclease A-domain domain-containing protein</fullName>
    </recommendedName>
</protein>
<accession>A0A8C6HVN8</accession>
<evidence type="ECO:0000256" key="3">
    <source>
        <dbReference type="ARBA" id="ARBA00023157"/>
    </source>
</evidence>